<organism evidence="3 4">
    <name type="scientific">Pyrococcus yayanosii (strain CH1 / JCM 16557)</name>
    <dbReference type="NCBI Taxonomy" id="529709"/>
    <lineage>
        <taxon>Archaea</taxon>
        <taxon>Methanobacteriati</taxon>
        <taxon>Methanobacteriota</taxon>
        <taxon>Thermococci</taxon>
        <taxon>Thermococcales</taxon>
        <taxon>Thermococcaceae</taxon>
        <taxon>Pyrococcus</taxon>
    </lineage>
</organism>
<sequence length="407" mass="46684">MRPTGKALQLLSVTWLSVLLSFLLLRWDMIYLTLPILTLFFVAVLFFKPIIDVKVERVLLRERVLEGEEVEITVRVRALARIPFLFIRDELPEGVELVEGSNSWVLSLAEGEEKVLRYRVRVRRGIHEFRGFYVAYRDPFGLFEEERFVDVYGEIVGVPRLEEVITPYSTRGTKVTVGPLPSPRVGEGVEFHAVREYQPGDPFKIINWKATARTGKIMANEFESERKVDVIFVVDATYKGEAVFDYLIRAAASLMLDSLNNGTSFGLLLSESVPLWIGVDYGKRHFFRCIDALSAAKPDKNNMIAYQVDHLARTRFPPRAQILYFSPLITEEGREALRILYLYGYRVVVISPNPCSLIEPRSREEELALKLLMLERKAVIRKLSAYGPIIDWDVRKPLKTAIAEVLR</sequence>
<proteinExistence type="predicted"/>
<keyword evidence="1" id="KW-1133">Transmembrane helix</keyword>
<dbReference type="eggNOG" id="arCOG02742">
    <property type="taxonomic scope" value="Archaea"/>
</dbReference>
<accession>F8AGL0</accession>
<dbReference type="PANTHER" id="PTHR33608">
    <property type="entry name" value="BLL2464 PROTEIN"/>
    <property type="match status" value="1"/>
</dbReference>
<keyword evidence="1" id="KW-0812">Transmembrane</keyword>
<dbReference type="EMBL" id="CP002779">
    <property type="protein sequence ID" value="AEH23981.1"/>
    <property type="molecule type" value="Genomic_DNA"/>
</dbReference>
<dbReference type="KEGG" id="pya:PYCH_02840"/>
<name>F8AGL0_PYRYC</name>
<evidence type="ECO:0000256" key="1">
    <source>
        <dbReference type="SAM" id="Phobius"/>
    </source>
</evidence>
<keyword evidence="4" id="KW-1185">Reference proteome</keyword>
<keyword evidence="1" id="KW-0472">Membrane</keyword>
<dbReference type="AlphaFoldDB" id="F8AGL0"/>
<dbReference type="Pfam" id="PF01882">
    <property type="entry name" value="DUF58"/>
    <property type="match status" value="1"/>
</dbReference>
<evidence type="ECO:0000313" key="3">
    <source>
        <dbReference type="EMBL" id="AEH23981.1"/>
    </source>
</evidence>
<dbReference type="RefSeq" id="WP_013905039.1">
    <property type="nucleotide sequence ID" value="NC_015680.1"/>
</dbReference>
<feature type="transmembrane region" description="Helical" evidence="1">
    <location>
        <begin position="30"/>
        <end position="51"/>
    </location>
</feature>
<evidence type="ECO:0000259" key="2">
    <source>
        <dbReference type="Pfam" id="PF01882"/>
    </source>
</evidence>
<dbReference type="HOGENOM" id="CLU_052321_2_0_2"/>
<dbReference type="PANTHER" id="PTHR33608:SF6">
    <property type="entry name" value="BLL2464 PROTEIN"/>
    <property type="match status" value="1"/>
</dbReference>
<dbReference type="Proteomes" id="UP000008386">
    <property type="component" value="Chromosome"/>
</dbReference>
<dbReference type="GeneID" id="10836861"/>
<dbReference type="STRING" id="529709.PYCH_02840"/>
<reference evidence="3 4" key="1">
    <citation type="journal article" date="2011" name="J. Bacteriol.">
        <title>Complete genome sequence of the obligate piezophilic hyperthermophilic archaeon Pyrococcus yayanosii CH1.</title>
        <authorList>
            <person name="Jun X."/>
            <person name="Lupeng L."/>
            <person name="Minjuan X."/>
            <person name="Oger P."/>
            <person name="Fengping W."/>
            <person name="Jebbar M."/>
            <person name="Xiang X."/>
        </authorList>
    </citation>
    <scope>NUCLEOTIDE SEQUENCE [LARGE SCALE GENOMIC DNA]</scope>
    <source>
        <strain evidence="4">CH1 / JCM 16557</strain>
    </source>
</reference>
<evidence type="ECO:0000313" key="4">
    <source>
        <dbReference type="Proteomes" id="UP000008386"/>
    </source>
</evidence>
<dbReference type="InterPro" id="IPR002881">
    <property type="entry name" value="DUF58"/>
</dbReference>
<feature type="transmembrane region" description="Helical" evidence="1">
    <location>
        <begin position="7"/>
        <end position="24"/>
    </location>
</feature>
<gene>
    <name evidence="3" type="ordered locus">PYCH_02840</name>
</gene>
<protein>
    <recommendedName>
        <fullName evidence="2">DUF58 domain-containing protein</fullName>
    </recommendedName>
</protein>
<feature type="domain" description="DUF58" evidence="2">
    <location>
        <begin position="194"/>
        <end position="340"/>
    </location>
</feature>